<keyword evidence="10" id="KW-1185">Reference proteome</keyword>
<feature type="domain" description="EamA" evidence="8">
    <location>
        <begin position="12"/>
        <end position="140"/>
    </location>
</feature>
<proteinExistence type="inferred from homology"/>
<feature type="transmembrane region" description="Helical" evidence="7">
    <location>
        <begin position="151"/>
        <end position="170"/>
    </location>
</feature>
<dbReference type="Pfam" id="PF00892">
    <property type="entry name" value="EamA"/>
    <property type="match status" value="2"/>
</dbReference>
<evidence type="ECO:0000256" key="5">
    <source>
        <dbReference type="ARBA" id="ARBA00023136"/>
    </source>
</evidence>
<feature type="transmembrane region" description="Helical" evidence="7">
    <location>
        <begin position="37"/>
        <end position="55"/>
    </location>
</feature>
<dbReference type="EMBL" id="CP101987">
    <property type="protein sequence ID" value="UUI70608.1"/>
    <property type="molecule type" value="Genomic_DNA"/>
</dbReference>
<evidence type="ECO:0000256" key="1">
    <source>
        <dbReference type="ARBA" id="ARBA00004141"/>
    </source>
</evidence>
<evidence type="ECO:0000313" key="10">
    <source>
        <dbReference type="Proteomes" id="UP001316384"/>
    </source>
</evidence>
<feature type="transmembrane region" description="Helical" evidence="7">
    <location>
        <begin position="215"/>
        <end position="238"/>
    </location>
</feature>
<feature type="transmembrane region" description="Helical" evidence="7">
    <location>
        <begin position="7"/>
        <end position="25"/>
    </location>
</feature>
<comment type="subcellular location">
    <subcellularLocation>
        <location evidence="1">Membrane</location>
        <topology evidence="1">Multi-pass membrane protein</topology>
    </subcellularLocation>
</comment>
<dbReference type="PANTHER" id="PTHR32322:SF9">
    <property type="entry name" value="AMINO-ACID METABOLITE EFFLUX PUMP-RELATED"/>
    <property type="match status" value="1"/>
</dbReference>
<organism evidence="9 10">
    <name type="scientific">Cellulomonas xiejunii</name>
    <dbReference type="NCBI Taxonomy" id="2968083"/>
    <lineage>
        <taxon>Bacteria</taxon>
        <taxon>Bacillati</taxon>
        <taxon>Actinomycetota</taxon>
        <taxon>Actinomycetes</taxon>
        <taxon>Micrococcales</taxon>
        <taxon>Cellulomonadaceae</taxon>
        <taxon>Cellulomonas</taxon>
    </lineage>
</organism>
<evidence type="ECO:0000256" key="7">
    <source>
        <dbReference type="SAM" id="Phobius"/>
    </source>
</evidence>
<dbReference type="RefSeq" id="WP_227575909.1">
    <property type="nucleotide sequence ID" value="NZ_CP101987.1"/>
</dbReference>
<dbReference type="PANTHER" id="PTHR32322">
    <property type="entry name" value="INNER MEMBRANE TRANSPORTER"/>
    <property type="match status" value="1"/>
</dbReference>
<feature type="transmembrane region" description="Helical" evidence="7">
    <location>
        <begin position="127"/>
        <end position="145"/>
    </location>
</feature>
<protein>
    <submittedName>
        <fullName evidence="9">DMT family transporter</fullName>
    </submittedName>
</protein>
<feature type="domain" description="EamA" evidence="8">
    <location>
        <begin position="156"/>
        <end position="290"/>
    </location>
</feature>
<evidence type="ECO:0000256" key="4">
    <source>
        <dbReference type="ARBA" id="ARBA00022989"/>
    </source>
</evidence>
<dbReference type="InterPro" id="IPR050638">
    <property type="entry name" value="AA-Vitamin_Transporters"/>
</dbReference>
<dbReference type="Proteomes" id="UP001316384">
    <property type="component" value="Chromosome"/>
</dbReference>
<feature type="transmembrane region" description="Helical" evidence="7">
    <location>
        <begin position="99"/>
        <end position="118"/>
    </location>
</feature>
<dbReference type="InterPro" id="IPR000620">
    <property type="entry name" value="EamA_dom"/>
</dbReference>
<keyword evidence="3 7" id="KW-0812">Transmembrane</keyword>
<keyword evidence="5 7" id="KW-0472">Membrane</keyword>
<reference evidence="9 10" key="1">
    <citation type="submission" date="2022-07" db="EMBL/GenBank/DDBJ databases">
        <title>Novel species in genus cellulomonas.</title>
        <authorList>
            <person name="Ye L."/>
        </authorList>
    </citation>
    <scope>NUCLEOTIDE SEQUENCE [LARGE SCALE GENOMIC DNA]</scope>
    <source>
        <strain evidence="10">zg-B89</strain>
    </source>
</reference>
<dbReference type="SUPFAM" id="SSF103481">
    <property type="entry name" value="Multidrug resistance efflux transporter EmrE"/>
    <property type="match status" value="2"/>
</dbReference>
<gene>
    <name evidence="9" type="ORF">NP048_12450</name>
</gene>
<feature type="transmembrane region" description="Helical" evidence="7">
    <location>
        <begin position="190"/>
        <end position="209"/>
    </location>
</feature>
<feature type="region of interest" description="Disordered" evidence="6">
    <location>
        <begin position="297"/>
        <end position="330"/>
    </location>
</feature>
<evidence type="ECO:0000256" key="3">
    <source>
        <dbReference type="ARBA" id="ARBA00022692"/>
    </source>
</evidence>
<feature type="transmembrane region" description="Helical" evidence="7">
    <location>
        <begin position="250"/>
        <end position="269"/>
    </location>
</feature>
<keyword evidence="4 7" id="KW-1133">Transmembrane helix</keyword>
<evidence type="ECO:0000256" key="6">
    <source>
        <dbReference type="SAM" id="MobiDB-lite"/>
    </source>
</evidence>
<evidence type="ECO:0000259" key="8">
    <source>
        <dbReference type="Pfam" id="PF00892"/>
    </source>
</evidence>
<sequence>MTADNRVVAQYLAAALVWGSSFLFMKVGLEGLSPAQVALSRLLLGAATLVVVMTVARRAWPRDARTWGHLTVLGVLLCMVPYLLFAWAGQHLASGLSSIFNATTPLMTAAAVAVLLPVERLTAVQRLGLAVGAVGVVVVVGPWAYLADVTAAAPLPAVLACLGATACYGLGTTYQRRFVVPLRLPPETVAAGQVSAGALLLMLAAPLVATGPVHLSWPVVLSMLGLGAFGTGLAYVWMARIIDAWGPQRASTVTYLTPLVGVLLGIVVLGEQLHWYEPVGGLVVVLGVVVAQRGGRRHAPTPADPAAPSAAAVTTVTTPGEGSDLDARPT</sequence>
<accession>A0ABY5KLK4</accession>
<dbReference type="InterPro" id="IPR037185">
    <property type="entry name" value="EmrE-like"/>
</dbReference>
<name>A0ABY5KLK4_9CELL</name>
<evidence type="ECO:0000256" key="2">
    <source>
        <dbReference type="ARBA" id="ARBA00007362"/>
    </source>
</evidence>
<evidence type="ECO:0000313" key="9">
    <source>
        <dbReference type="EMBL" id="UUI70608.1"/>
    </source>
</evidence>
<feature type="compositionally biased region" description="Low complexity" evidence="6">
    <location>
        <begin position="300"/>
        <end position="319"/>
    </location>
</feature>
<feature type="transmembrane region" description="Helical" evidence="7">
    <location>
        <begin position="275"/>
        <end position="291"/>
    </location>
</feature>
<comment type="similarity">
    <text evidence="2">Belongs to the EamA transporter family.</text>
</comment>
<feature type="transmembrane region" description="Helical" evidence="7">
    <location>
        <begin position="67"/>
        <end position="87"/>
    </location>
</feature>